<name>A0A894JV42_9ACTN</name>
<feature type="domain" description="Thiopeptide-type bacteriocin biosynthesis" evidence="1">
    <location>
        <begin position="27"/>
        <end position="251"/>
    </location>
</feature>
<sequence>MTRDWSLYCLRRATPGTADLAVPDVSDRLLAFADALRAADPRARWLFQRLDNGSRPYLGVWTDCDPAAGSGAAAYAALAVDRAAAEVPERYLPPIARYPDGPGRELAELLAMASSELIAETPVPAALPVVVLHLRELVELLPAADRPGFLFTCWQEWSSELGPRRRVELAVESDYQAELLGTAILDPALAGERGPAWAGYLDTLRHVAGAAHTDPQTPLGYLLFDHAHLTHNRLGVTPDLEAMAARLLRAVLRNGSGALATAHHSRQRLLDAGRGGTS</sequence>
<dbReference type="InterPro" id="IPR023809">
    <property type="entry name" value="Thiopep_bacteriocin_synth_dom"/>
</dbReference>
<dbReference type="EMBL" id="MT227162">
    <property type="protein sequence ID" value="QRV62340.1"/>
    <property type="molecule type" value="Genomic_DNA"/>
</dbReference>
<proteinExistence type="predicted"/>
<accession>A0A894JV42</accession>
<dbReference type="Pfam" id="PF14028">
    <property type="entry name" value="Lant_dehydr_C"/>
    <property type="match status" value="1"/>
</dbReference>
<protein>
    <submittedName>
        <fullName evidence="2">Lantibiotic biosynthesis dehydratase</fullName>
    </submittedName>
</protein>
<evidence type="ECO:0000313" key="2">
    <source>
        <dbReference type="EMBL" id="QRV62340.1"/>
    </source>
</evidence>
<organism evidence="2">
    <name type="scientific">Verrucosispora sp</name>
    <dbReference type="NCBI Taxonomy" id="1871626"/>
    <lineage>
        <taxon>Bacteria</taxon>
        <taxon>Bacillati</taxon>
        <taxon>Actinomycetota</taxon>
        <taxon>Actinomycetes</taxon>
        <taxon>Micromonosporales</taxon>
        <taxon>Micromonosporaceae</taxon>
        <taxon>Micromonospora</taxon>
    </lineage>
</organism>
<dbReference type="AlphaFoldDB" id="A0A894JV42"/>
<reference evidence="2" key="1">
    <citation type="submission" date="2020-03" db="EMBL/GenBank/DDBJ databases">
        <title>Three new polyketides from vasR2 gene over-expressed mutant strain of Verrucosispora sp. NS0172.</title>
        <authorList>
            <person name="Dai L."/>
            <person name="Li W."/>
            <person name="Wang H."/>
            <person name="Lu C."/>
        </authorList>
    </citation>
    <scope>NUCLEOTIDE SEQUENCE</scope>
    <source>
        <strain evidence="2">NS0172</strain>
    </source>
</reference>
<gene>
    <name evidence="2" type="primary">vas1</name>
</gene>
<evidence type="ECO:0000259" key="1">
    <source>
        <dbReference type="Pfam" id="PF14028"/>
    </source>
</evidence>